<accession>A0A382B7T2</accession>
<gene>
    <name evidence="1" type="ORF">METZ01_LOCUS162672</name>
</gene>
<protein>
    <submittedName>
        <fullName evidence="1">Uncharacterized protein</fullName>
    </submittedName>
</protein>
<sequence length="65" mass="7991">MKQSEIRKLVSDWNDLRRRSKNHDVSQKLRDIEHRYYHETGRKLVDEFDGKGLHDLYRHTTKLIK</sequence>
<dbReference type="AlphaFoldDB" id="A0A382B7T2"/>
<reference evidence="1" key="1">
    <citation type="submission" date="2018-05" db="EMBL/GenBank/DDBJ databases">
        <authorList>
            <person name="Lanie J.A."/>
            <person name="Ng W.-L."/>
            <person name="Kazmierczak K.M."/>
            <person name="Andrzejewski T.M."/>
            <person name="Davidsen T.M."/>
            <person name="Wayne K.J."/>
            <person name="Tettelin H."/>
            <person name="Glass J.I."/>
            <person name="Rusch D."/>
            <person name="Podicherti R."/>
            <person name="Tsui H.-C.T."/>
            <person name="Winkler M.E."/>
        </authorList>
    </citation>
    <scope>NUCLEOTIDE SEQUENCE</scope>
</reference>
<dbReference type="EMBL" id="UINC01028585">
    <property type="protein sequence ID" value="SVB09818.1"/>
    <property type="molecule type" value="Genomic_DNA"/>
</dbReference>
<proteinExistence type="predicted"/>
<evidence type="ECO:0000313" key="1">
    <source>
        <dbReference type="EMBL" id="SVB09818.1"/>
    </source>
</evidence>
<organism evidence="1">
    <name type="scientific">marine metagenome</name>
    <dbReference type="NCBI Taxonomy" id="408172"/>
    <lineage>
        <taxon>unclassified sequences</taxon>
        <taxon>metagenomes</taxon>
        <taxon>ecological metagenomes</taxon>
    </lineage>
</organism>
<name>A0A382B7T2_9ZZZZ</name>